<evidence type="ECO:0000256" key="1">
    <source>
        <dbReference type="SAM" id="MobiDB-lite"/>
    </source>
</evidence>
<organism evidence="3 4">
    <name type="scientific">Streptomyces viridosporus T7A</name>
    <dbReference type="NCBI Taxonomy" id="665577"/>
    <lineage>
        <taxon>Bacteria</taxon>
        <taxon>Bacillati</taxon>
        <taxon>Actinomycetota</taxon>
        <taxon>Actinomycetes</taxon>
        <taxon>Kitasatosporales</taxon>
        <taxon>Streptomycetaceae</taxon>
        <taxon>Streptomyces</taxon>
    </lineage>
</organism>
<evidence type="ECO:0000313" key="4">
    <source>
        <dbReference type="Proteomes" id="UP000327143"/>
    </source>
</evidence>
<name>A0ABX6AM98_STRVD</name>
<dbReference type="InterPro" id="IPR036397">
    <property type="entry name" value="RNaseH_sf"/>
</dbReference>
<dbReference type="InterPro" id="IPR012337">
    <property type="entry name" value="RNaseH-like_sf"/>
</dbReference>
<evidence type="ECO:0000313" key="3">
    <source>
        <dbReference type="EMBL" id="QEU89005.1"/>
    </source>
</evidence>
<gene>
    <name evidence="3" type="ORF">CP969_00965</name>
</gene>
<dbReference type="EMBL" id="CP023700">
    <property type="protein sequence ID" value="QEU89005.1"/>
    <property type="molecule type" value="Genomic_DNA"/>
</dbReference>
<keyword evidence="4" id="KW-1185">Reference proteome</keyword>
<dbReference type="InterPro" id="IPR001584">
    <property type="entry name" value="Integrase_cat-core"/>
</dbReference>
<protein>
    <submittedName>
        <fullName evidence="3">Integrase</fullName>
    </submittedName>
</protein>
<sequence>MIASLLYRVTRKLPAVPGLLLRHDTTKEAELFVLRHENTALRRQLTGPVRYEPADRFWFAALSSLIPRRRWARVFPVQPGTVLAWRQPGTVLAWRRRLIAKRWDYSTRRGRTGRPPAPAALKKLVLRLAEENPRWGHRRIQGEPARPGHPVSPSTVWQILNAAGIDPAPRRSGPGRRAFLAARAEGIIAADFFHPDTVLGKRLYVRAFPEHGTRRLHLTGVTAHPAGQWAVQQARNLAADFGTRMESLRFMPRDRDTKYTEAFDAVFPSEDVGVLLSAPRAPRMNAHCERVLGTIRREALDHVLIVNGAHARRVLGRYQDHYNGHRPHQARDQLPPDVSEEPAAERQHDYPGKLLRTRILGGAINEYRYAA</sequence>
<dbReference type="Gene3D" id="3.30.420.10">
    <property type="entry name" value="Ribonuclease H-like superfamily/Ribonuclease H"/>
    <property type="match status" value="1"/>
</dbReference>
<dbReference type="PROSITE" id="PS50994">
    <property type="entry name" value="INTEGRASE"/>
    <property type="match status" value="1"/>
</dbReference>
<dbReference type="Pfam" id="PF13683">
    <property type="entry name" value="rve_3"/>
    <property type="match status" value="1"/>
</dbReference>
<feature type="region of interest" description="Disordered" evidence="1">
    <location>
        <begin position="321"/>
        <end position="348"/>
    </location>
</feature>
<dbReference type="InterPro" id="IPR009057">
    <property type="entry name" value="Homeodomain-like_sf"/>
</dbReference>
<evidence type="ECO:0000259" key="2">
    <source>
        <dbReference type="PROSITE" id="PS50994"/>
    </source>
</evidence>
<reference evidence="3 4" key="1">
    <citation type="submission" date="2017-09" db="EMBL/GenBank/DDBJ databases">
        <authorList>
            <person name="Lee N."/>
            <person name="Cho B.-K."/>
        </authorList>
    </citation>
    <scope>NUCLEOTIDE SEQUENCE [LARGE SCALE GENOMIC DNA]</scope>
    <source>
        <strain evidence="3 4">ATCC 39115</strain>
    </source>
</reference>
<dbReference type="SUPFAM" id="SSF53098">
    <property type="entry name" value="Ribonuclease H-like"/>
    <property type="match status" value="1"/>
</dbReference>
<accession>A0ABX6AM98</accession>
<dbReference type="Proteomes" id="UP000327143">
    <property type="component" value="Chromosome"/>
</dbReference>
<feature type="domain" description="Integrase catalytic" evidence="2">
    <location>
        <begin position="170"/>
        <end position="343"/>
    </location>
</feature>
<proteinExistence type="predicted"/>
<dbReference type="SUPFAM" id="SSF46689">
    <property type="entry name" value="Homeodomain-like"/>
    <property type="match status" value="1"/>
</dbReference>